<evidence type="ECO:0000256" key="14">
    <source>
        <dbReference type="SAM" id="MobiDB-lite"/>
    </source>
</evidence>
<accession>A0A5C5ZTP1</accession>
<dbReference type="EMBL" id="SJPQ01000001">
    <property type="protein sequence ID" value="TWT90924.1"/>
    <property type="molecule type" value="Genomic_DNA"/>
</dbReference>
<evidence type="ECO:0000256" key="12">
    <source>
        <dbReference type="ARBA" id="ARBA00031671"/>
    </source>
</evidence>
<evidence type="ECO:0000256" key="11">
    <source>
        <dbReference type="ARBA" id="ARBA00023239"/>
    </source>
</evidence>
<proteinExistence type="inferred from homology"/>
<dbReference type="Gene3D" id="3.40.50.620">
    <property type="entry name" value="HUPs"/>
    <property type="match status" value="1"/>
</dbReference>
<comment type="cofactor">
    <cofactor evidence="1">
        <name>(6R)-5,10-methylene-5,6,7,8-tetrahydrofolate</name>
        <dbReference type="ChEBI" id="CHEBI:15636"/>
    </cofactor>
</comment>
<dbReference type="PROSITE" id="PS51645">
    <property type="entry name" value="PHR_CRY_ALPHA_BETA"/>
    <property type="match status" value="1"/>
</dbReference>
<reference evidence="16 17" key="1">
    <citation type="submission" date="2019-02" db="EMBL/GenBank/DDBJ databases">
        <title>Deep-cultivation of Planctomycetes and their phenomic and genomic characterization uncovers novel biology.</title>
        <authorList>
            <person name="Wiegand S."/>
            <person name="Jogler M."/>
            <person name="Boedeker C."/>
            <person name="Pinto D."/>
            <person name="Vollmers J."/>
            <person name="Rivas-Marin E."/>
            <person name="Kohn T."/>
            <person name="Peeters S.H."/>
            <person name="Heuer A."/>
            <person name="Rast P."/>
            <person name="Oberbeckmann S."/>
            <person name="Bunk B."/>
            <person name="Jeske O."/>
            <person name="Meyerdierks A."/>
            <person name="Storesund J.E."/>
            <person name="Kallscheuer N."/>
            <person name="Luecker S."/>
            <person name="Lage O.M."/>
            <person name="Pohl T."/>
            <person name="Merkel B.J."/>
            <person name="Hornburger P."/>
            <person name="Mueller R.-W."/>
            <person name="Bruemmer F."/>
            <person name="Labrenz M."/>
            <person name="Spormann A.M."/>
            <person name="Op Den Camp H."/>
            <person name="Overmann J."/>
            <person name="Amann R."/>
            <person name="Jetten M.S.M."/>
            <person name="Mascher T."/>
            <person name="Medema M.H."/>
            <person name="Devos D.P."/>
            <person name="Kaster A.-K."/>
            <person name="Ovreas L."/>
            <person name="Rohde M."/>
            <person name="Galperin M.Y."/>
            <person name="Jogler C."/>
        </authorList>
    </citation>
    <scope>NUCLEOTIDE SEQUENCE [LARGE SCALE GENOMIC DNA]</scope>
    <source>
        <strain evidence="16 17">Mal64</strain>
    </source>
</reference>
<dbReference type="OrthoDB" id="9772484at2"/>
<evidence type="ECO:0000313" key="16">
    <source>
        <dbReference type="EMBL" id="TWT90924.1"/>
    </source>
</evidence>
<dbReference type="Proteomes" id="UP000315440">
    <property type="component" value="Unassembled WGS sequence"/>
</dbReference>
<feature type="compositionally biased region" description="Basic and acidic residues" evidence="14">
    <location>
        <begin position="192"/>
        <end position="203"/>
    </location>
</feature>
<dbReference type="AlphaFoldDB" id="A0A5C5ZTP1"/>
<dbReference type="PANTHER" id="PTHR10211">
    <property type="entry name" value="DEOXYRIBODIPYRIMIDINE PHOTOLYASE"/>
    <property type="match status" value="1"/>
</dbReference>
<organism evidence="16 17">
    <name type="scientific">Pseudobythopirellula maris</name>
    <dbReference type="NCBI Taxonomy" id="2527991"/>
    <lineage>
        <taxon>Bacteria</taxon>
        <taxon>Pseudomonadati</taxon>
        <taxon>Planctomycetota</taxon>
        <taxon>Planctomycetia</taxon>
        <taxon>Pirellulales</taxon>
        <taxon>Lacipirellulaceae</taxon>
        <taxon>Pseudobythopirellula</taxon>
    </lineage>
</organism>
<keyword evidence="10" id="KW-0234">DNA repair</keyword>
<evidence type="ECO:0000256" key="8">
    <source>
        <dbReference type="ARBA" id="ARBA00022827"/>
    </source>
</evidence>
<evidence type="ECO:0000256" key="9">
    <source>
        <dbReference type="ARBA" id="ARBA00023125"/>
    </source>
</evidence>
<comment type="similarity">
    <text evidence="3">Belongs to the DNA photolyase class-2 family.</text>
</comment>
<evidence type="ECO:0000256" key="2">
    <source>
        <dbReference type="ARBA" id="ARBA00001974"/>
    </source>
</evidence>
<evidence type="ECO:0000256" key="1">
    <source>
        <dbReference type="ARBA" id="ARBA00001932"/>
    </source>
</evidence>
<evidence type="ECO:0000256" key="4">
    <source>
        <dbReference type="ARBA" id="ARBA00013149"/>
    </source>
</evidence>
<feature type="domain" description="Photolyase/cryptochrome alpha/beta" evidence="15">
    <location>
        <begin position="22"/>
        <end position="154"/>
    </location>
</feature>
<dbReference type="GO" id="GO:0003904">
    <property type="term" value="F:deoxyribodipyrimidine photo-lyase activity"/>
    <property type="evidence" value="ECO:0007669"/>
    <property type="project" value="UniProtKB-EC"/>
</dbReference>
<dbReference type="EC" id="4.1.99.3" evidence="4"/>
<dbReference type="GO" id="GO:0000719">
    <property type="term" value="P:photoreactive repair"/>
    <property type="evidence" value="ECO:0007669"/>
    <property type="project" value="TreeGrafter"/>
</dbReference>
<keyword evidence="17" id="KW-1185">Reference proteome</keyword>
<dbReference type="RefSeq" id="WP_146398231.1">
    <property type="nucleotide sequence ID" value="NZ_SJPQ01000001.1"/>
</dbReference>
<evidence type="ECO:0000256" key="5">
    <source>
        <dbReference type="ARBA" id="ARBA00014046"/>
    </source>
</evidence>
<dbReference type="Gene3D" id="1.25.40.80">
    <property type="match status" value="1"/>
</dbReference>
<feature type="region of interest" description="Disordered" evidence="14">
    <location>
        <begin position="181"/>
        <end position="203"/>
    </location>
</feature>
<evidence type="ECO:0000256" key="3">
    <source>
        <dbReference type="ARBA" id="ARBA00006409"/>
    </source>
</evidence>
<evidence type="ECO:0000256" key="7">
    <source>
        <dbReference type="ARBA" id="ARBA00022763"/>
    </source>
</evidence>
<evidence type="ECO:0000313" key="17">
    <source>
        <dbReference type="Proteomes" id="UP000315440"/>
    </source>
</evidence>
<evidence type="ECO:0000256" key="13">
    <source>
        <dbReference type="ARBA" id="ARBA00033999"/>
    </source>
</evidence>
<dbReference type="Gene3D" id="1.10.579.10">
    <property type="entry name" value="DNA Cyclobutane Dipyrimidine Photolyase, subunit A, domain 3"/>
    <property type="match status" value="1"/>
</dbReference>
<protein>
    <recommendedName>
        <fullName evidence="5">Deoxyribodipyrimidine photo-lyase</fullName>
        <ecNumber evidence="4">4.1.99.3</ecNumber>
    </recommendedName>
    <alternativeName>
        <fullName evidence="12">DNA photolyase</fullName>
    </alternativeName>
</protein>
<name>A0A5C5ZTP1_9BACT</name>
<keyword evidence="7" id="KW-0227">DNA damage</keyword>
<comment type="catalytic activity">
    <reaction evidence="13">
        <text>cyclobutadipyrimidine (in DNA) = 2 pyrimidine residues (in DNA).</text>
        <dbReference type="EC" id="4.1.99.3"/>
    </reaction>
</comment>
<gene>
    <name evidence="16" type="primary">phrA</name>
    <name evidence="16" type="ORF">Mal64_13230</name>
</gene>
<dbReference type="InterPro" id="IPR014729">
    <property type="entry name" value="Rossmann-like_a/b/a_fold"/>
</dbReference>
<keyword evidence="9" id="KW-0238">DNA-binding</keyword>
<sequence>MSQVPAIRLRTVKEAPVRRDGDWVLYWMTAQRRPRYNFALQHALHWCEELGKPLVVLEPLRCDYPWSCERFHRFVVQGMADNARAMDRKGVTHYPYLEPEPGAGRGLLAAWAERACVVVGDDYPAYFLRHLPRAAARQIDVRLEVVDSNGLLPMRAADRTFARAYDLRRFLQKNLLEHLAEAPESDPLDETEPPRSKPVPDEIAERWPAAEPRRLLDEKDGFARFPFENEVPTVETLGGHVAGEETLLAFVEEKLEAYGDQRNQPERDATSRLSPYLHFGCVSAHQAFDEIADREQWSPKKVSSKTAGQREGWWGMSPAAESFLDELVTWRELGFNMCSRETRHDRYESLPDWAQKTLAEHEDDEREHVYTLEEFERGATHDDLWNAAQGQLVREGYIHNYLRMLWGKKILHWSESPRAALDIMLELNNKYALDGRDPNSYSGIFWVLGRYDRAWGPEREIFGKIRYMTCDNTRRKCSVDGYIDEYAPSDGQLKLGFD</sequence>
<comment type="caution">
    <text evidence="16">The sequence shown here is derived from an EMBL/GenBank/DDBJ whole genome shotgun (WGS) entry which is preliminary data.</text>
</comment>
<dbReference type="InterPro" id="IPR036134">
    <property type="entry name" value="Crypto/Photolyase_FAD-like_sf"/>
</dbReference>
<evidence type="ECO:0000256" key="10">
    <source>
        <dbReference type="ARBA" id="ARBA00023204"/>
    </source>
</evidence>
<dbReference type="InterPro" id="IPR006050">
    <property type="entry name" value="DNA_photolyase_N"/>
</dbReference>
<evidence type="ECO:0000256" key="6">
    <source>
        <dbReference type="ARBA" id="ARBA00022630"/>
    </source>
</evidence>
<dbReference type="SUPFAM" id="SSF48173">
    <property type="entry name" value="Cryptochrome/photolyase FAD-binding domain"/>
    <property type="match status" value="1"/>
</dbReference>
<keyword evidence="8" id="KW-0274">FAD</keyword>
<comment type="cofactor">
    <cofactor evidence="2">
        <name>FAD</name>
        <dbReference type="ChEBI" id="CHEBI:57692"/>
    </cofactor>
</comment>
<dbReference type="PANTHER" id="PTHR10211:SF0">
    <property type="entry name" value="DEOXYRIBODIPYRIMIDINE PHOTO-LYASE"/>
    <property type="match status" value="1"/>
</dbReference>
<keyword evidence="6" id="KW-0285">Flavoprotein</keyword>
<evidence type="ECO:0000259" key="15">
    <source>
        <dbReference type="PROSITE" id="PS51645"/>
    </source>
</evidence>
<dbReference type="FunFam" id="1.10.579.10:FF:000002">
    <property type="entry name" value="Deoxyribodipyrimidine photolyase"/>
    <property type="match status" value="1"/>
</dbReference>
<dbReference type="SUPFAM" id="SSF52425">
    <property type="entry name" value="Cryptochrome/photolyase, N-terminal domain"/>
    <property type="match status" value="1"/>
</dbReference>
<dbReference type="GO" id="GO:0003677">
    <property type="term" value="F:DNA binding"/>
    <property type="evidence" value="ECO:0007669"/>
    <property type="project" value="UniProtKB-KW"/>
</dbReference>
<keyword evidence="11 16" id="KW-0456">Lyase</keyword>
<dbReference type="InterPro" id="IPR052219">
    <property type="entry name" value="Photolyase_Class-2"/>
</dbReference>
<dbReference type="InterPro" id="IPR036155">
    <property type="entry name" value="Crypto/Photolyase_N_sf"/>
</dbReference>